<gene>
    <name evidence="7" type="ORF">M153_29847000510</name>
</gene>
<dbReference type="PANTHER" id="PTHR13710:SF153">
    <property type="entry name" value="RECQ-LIKE DNA HELICASE BLM"/>
    <property type="match status" value="1"/>
</dbReference>
<dbReference type="Pfam" id="PF00270">
    <property type="entry name" value="DEAD"/>
    <property type="match status" value="1"/>
</dbReference>
<evidence type="ECO:0000256" key="1">
    <source>
        <dbReference type="ARBA" id="ARBA00005446"/>
    </source>
</evidence>
<comment type="similarity">
    <text evidence="1">Belongs to the helicase family. RecQ subfamily.</text>
</comment>
<organism evidence="7 8">
    <name type="scientific">Pseudoloma neurophilia</name>
    <dbReference type="NCBI Taxonomy" id="146866"/>
    <lineage>
        <taxon>Eukaryota</taxon>
        <taxon>Fungi</taxon>
        <taxon>Fungi incertae sedis</taxon>
        <taxon>Microsporidia</taxon>
        <taxon>Pseudoloma</taxon>
    </lineage>
</organism>
<proteinExistence type="inferred from homology"/>
<name>A0A0R0LQV7_9MICR</name>
<dbReference type="SUPFAM" id="SSF52540">
    <property type="entry name" value="P-loop containing nucleoside triphosphate hydrolases"/>
    <property type="match status" value="1"/>
</dbReference>
<keyword evidence="3" id="KW-0238">DNA-binding</keyword>
<evidence type="ECO:0000256" key="5">
    <source>
        <dbReference type="ARBA" id="ARBA00023242"/>
    </source>
</evidence>
<dbReference type="EMBL" id="LGUB01001590">
    <property type="protein sequence ID" value="KRH91722.1"/>
    <property type="molecule type" value="Genomic_DNA"/>
</dbReference>
<dbReference type="InterPro" id="IPR002464">
    <property type="entry name" value="DNA/RNA_helicase_DEAH_CS"/>
</dbReference>
<dbReference type="GO" id="GO:0009378">
    <property type="term" value="F:four-way junction helicase activity"/>
    <property type="evidence" value="ECO:0007669"/>
    <property type="project" value="TreeGrafter"/>
</dbReference>
<keyword evidence="4" id="KW-0413">Isomerase</keyword>
<feature type="non-terminal residue" evidence="7">
    <location>
        <position position="170"/>
    </location>
</feature>
<dbReference type="InterPro" id="IPR027417">
    <property type="entry name" value="P-loop_NTPase"/>
</dbReference>
<feature type="non-terminal residue" evidence="7">
    <location>
        <position position="1"/>
    </location>
</feature>
<dbReference type="GO" id="GO:0000724">
    <property type="term" value="P:double-strand break repair via homologous recombination"/>
    <property type="evidence" value="ECO:0007669"/>
    <property type="project" value="TreeGrafter"/>
</dbReference>
<evidence type="ECO:0000313" key="7">
    <source>
        <dbReference type="EMBL" id="KRH91722.1"/>
    </source>
</evidence>
<dbReference type="PROSITE" id="PS51192">
    <property type="entry name" value="HELICASE_ATP_BIND_1"/>
    <property type="match status" value="1"/>
</dbReference>
<feature type="domain" description="Helicase ATP-binding" evidence="6">
    <location>
        <begin position="1"/>
        <end position="157"/>
    </location>
</feature>
<dbReference type="VEuPathDB" id="MicrosporidiaDB:M153_29847000510"/>
<keyword evidence="7" id="KW-0347">Helicase</keyword>
<dbReference type="GO" id="GO:0005694">
    <property type="term" value="C:chromosome"/>
    <property type="evidence" value="ECO:0007669"/>
    <property type="project" value="TreeGrafter"/>
</dbReference>
<keyword evidence="8" id="KW-1185">Reference proteome</keyword>
<dbReference type="GO" id="GO:0005524">
    <property type="term" value="F:ATP binding"/>
    <property type="evidence" value="ECO:0007669"/>
    <property type="project" value="InterPro"/>
</dbReference>
<comment type="caution">
    <text evidence="7">The sequence shown here is derived from an EMBL/GenBank/DDBJ whole genome shotgun (WGS) entry which is preliminary data.</text>
</comment>
<dbReference type="InterPro" id="IPR011545">
    <property type="entry name" value="DEAD/DEAH_box_helicase_dom"/>
</dbReference>
<protein>
    <submittedName>
        <fullName evidence="7">ATP-dependent DNA helicase</fullName>
    </submittedName>
</protein>
<dbReference type="InterPro" id="IPR014001">
    <property type="entry name" value="Helicase_ATP-bd"/>
</dbReference>
<dbReference type="Proteomes" id="UP000051530">
    <property type="component" value="Unassembled WGS sequence"/>
</dbReference>
<dbReference type="GO" id="GO:0003677">
    <property type="term" value="F:DNA binding"/>
    <property type="evidence" value="ECO:0007669"/>
    <property type="project" value="UniProtKB-KW"/>
</dbReference>
<dbReference type="GO" id="GO:0005634">
    <property type="term" value="C:nucleus"/>
    <property type="evidence" value="ECO:0007669"/>
    <property type="project" value="TreeGrafter"/>
</dbReference>
<dbReference type="AlphaFoldDB" id="A0A0R0LQV7"/>
<evidence type="ECO:0000259" key="6">
    <source>
        <dbReference type="PROSITE" id="PS51192"/>
    </source>
</evidence>
<evidence type="ECO:0000256" key="4">
    <source>
        <dbReference type="ARBA" id="ARBA00023235"/>
    </source>
</evidence>
<keyword evidence="7" id="KW-0067">ATP-binding</keyword>
<accession>A0A0R0LQV7</accession>
<dbReference type="GO" id="GO:0016787">
    <property type="term" value="F:hydrolase activity"/>
    <property type="evidence" value="ECO:0007669"/>
    <property type="project" value="UniProtKB-KW"/>
</dbReference>
<keyword evidence="5" id="KW-0539">Nucleus</keyword>
<dbReference type="PANTHER" id="PTHR13710">
    <property type="entry name" value="DNA HELICASE RECQ FAMILY MEMBER"/>
    <property type="match status" value="1"/>
</dbReference>
<dbReference type="OrthoDB" id="10261556at2759"/>
<keyword evidence="7" id="KW-0547">Nucleotide-binding</keyword>
<sequence>LTVSKRNENHLTVSKRNENHLTVVISPLLSLIHDQMLSLLSKGICALAYHGNMSYKEKQMTKNIILNGMNIRGNKKYIKILFTTPESLIGQLSNILNDLKHTLVIDEAHCISSWGGDFRPDYQKIRSEYVNVVALTGSADQRVENDIFSVLFESGHSNMNFHSKYDLKYS</sequence>
<evidence type="ECO:0000313" key="8">
    <source>
        <dbReference type="Proteomes" id="UP000051530"/>
    </source>
</evidence>
<keyword evidence="2" id="KW-0378">Hydrolase</keyword>
<dbReference type="Gene3D" id="3.40.50.300">
    <property type="entry name" value="P-loop containing nucleotide triphosphate hydrolases"/>
    <property type="match status" value="1"/>
</dbReference>
<dbReference type="GO" id="GO:0005737">
    <property type="term" value="C:cytoplasm"/>
    <property type="evidence" value="ECO:0007669"/>
    <property type="project" value="TreeGrafter"/>
</dbReference>
<evidence type="ECO:0000256" key="3">
    <source>
        <dbReference type="ARBA" id="ARBA00023125"/>
    </source>
</evidence>
<evidence type="ECO:0000256" key="2">
    <source>
        <dbReference type="ARBA" id="ARBA00022801"/>
    </source>
</evidence>
<reference evidence="7 8" key="1">
    <citation type="submission" date="2015-07" db="EMBL/GenBank/DDBJ databases">
        <title>The genome of Pseudoloma neurophilia, a relevant intracellular parasite of the zebrafish.</title>
        <authorList>
            <person name="Ndikumana S."/>
            <person name="Pelin A."/>
            <person name="Sanders J."/>
            <person name="Corradi N."/>
        </authorList>
    </citation>
    <scope>NUCLEOTIDE SEQUENCE [LARGE SCALE GENOMIC DNA]</scope>
    <source>
        <strain evidence="7 8">MK1</strain>
    </source>
</reference>
<dbReference type="PROSITE" id="PS00690">
    <property type="entry name" value="DEAH_ATP_HELICASE"/>
    <property type="match status" value="1"/>
</dbReference>
<dbReference type="GO" id="GO:0043138">
    <property type="term" value="F:3'-5' DNA helicase activity"/>
    <property type="evidence" value="ECO:0007669"/>
    <property type="project" value="TreeGrafter"/>
</dbReference>